<evidence type="ECO:0000256" key="3">
    <source>
        <dbReference type="ARBA" id="ARBA00008695"/>
    </source>
</evidence>
<dbReference type="GO" id="GO:0005789">
    <property type="term" value="C:endoplasmic reticulum membrane"/>
    <property type="evidence" value="ECO:0007669"/>
    <property type="project" value="UniProtKB-SubCell"/>
</dbReference>
<evidence type="ECO:0000256" key="7">
    <source>
        <dbReference type="ARBA" id="ARBA00022824"/>
    </source>
</evidence>
<dbReference type="InterPro" id="IPR017850">
    <property type="entry name" value="Alkaline_phosphatase_core_sf"/>
</dbReference>
<feature type="transmembrane region" description="Helical" evidence="11">
    <location>
        <begin position="649"/>
        <end position="669"/>
    </location>
</feature>
<keyword evidence="13" id="KW-1185">Reference proteome</keyword>
<evidence type="ECO:0000256" key="5">
    <source>
        <dbReference type="ARBA" id="ARBA00022679"/>
    </source>
</evidence>
<dbReference type="AlphaFoldDB" id="A0A8S0SWL8"/>
<feature type="transmembrane region" description="Helical" evidence="11">
    <location>
        <begin position="755"/>
        <end position="773"/>
    </location>
</feature>
<dbReference type="Gene3D" id="3.40.720.10">
    <property type="entry name" value="Alkaline Phosphatase, subunit A"/>
    <property type="match status" value="1"/>
</dbReference>
<feature type="transmembrane region" description="Helical" evidence="11">
    <location>
        <begin position="924"/>
        <end position="945"/>
    </location>
</feature>
<dbReference type="GO" id="GO:0006506">
    <property type="term" value="P:GPI anchor biosynthetic process"/>
    <property type="evidence" value="ECO:0007669"/>
    <property type="project" value="UniProtKB-KW"/>
</dbReference>
<dbReference type="PANTHER" id="PTHR23071:SF1">
    <property type="entry name" value="GPI ETHANOLAMINE PHOSPHATE TRANSFERASE 3"/>
    <property type="match status" value="1"/>
</dbReference>
<dbReference type="OrthoDB" id="272139at2759"/>
<feature type="transmembrane region" description="Helical" evidence="11">
    <location>
        <begin position="550"/>
        <end position="568"/>
    </location>
</feature>
<feature type="transmembrane region" description="Helical" evidence="11">
    <location>
        <begin position="809"/>
        <end position="833"/>
    </location>
</feature>
<evidence type="ECO:0000256" key="6">
    <source>
        <dbReference type="ARBA" id="ARBA00022692"/>
    </source>
</evidence>
<keyword evidence="8 11" id="KW-1133">Transmembrane helix</keyword>
<evidence type="ECO:0000313" key="13">
    <source>
        <dbReference type="Proteomes" id="UP000594638"/>
    </source>
</evidence>
<accession>A0A8S0SWL8</accession>
<name>A0A8S0SWL8_OLEEU</name>
<evidence type="ECO:0000313" key="12">
    <source>
        <dbReference type="EMBL" id="CAA2996619.1"/>
    </source>
</evidence>
<dbReference type="SUPFAM" id="SSF53649">
    <property type="entry name" value="Alkaline phosphatase-like"/>
    <property type="match status" value="1"/>
</dbReference>
<dbReference type="InterPro" id="IPR002591">
    <property type="entry name" value="Phosphodiest/P_Trfase"/>
</dbReference>
<evidence type="ECO:0000256" key="4">
    <source>
        <dbReference type="ARBA" id="ARBA00022502"/>
    </source>
</evidence>
<evidence type="ECO:0000256" key="8">
    <source>
        <dbReference type="ARBA" id="ARBA00022989"/>
    </source>
</evidence>
<evidence type="ECO:0000256" key="11">
    <source>
        <dbReference type="SAM" id="Phobius"/>
    </source>
</evidence>
<comment type="similarity">
    <text evidence="3">Belongs to the PIGG/PIGN/PIGO family. PIGO subfamily.</text>
</comment>
<feature type="transmembrane region" description="Helical" evidence="11">
    <location>
        <begin position="511"/>
        <end position="530"/>
    </location>
</feature>
<dbReference type="GO" id="GO:0051377">
    <property type="term" value="F:mannose-ethanolamine phosphotransferase activity"/>
    <property type="evidence" value="ECO:0007669"/>
    <property type="project" value="InterPro"/>
</dbReference>
<protein>
    <submittedName>
        <fullName evidence="12">GPI ethanolamine phosphate transferase 3</fullName>
    </submittedName>
</protein>
<sequence>MVEIWGFWRSDNWGGRSWAFTVFLGMMVLHILAILLFTRGFLLTRTELSQYSQCSDVFDSPCSPPYDHNVNNSSGAPGCWTKPSVDRLVIIVFDAIRFDFVAPSTFYPEKKPWMDKLQVIHELASQRPSSARIFKAIADPPTTSLQRLKGLTTGGLPTFIDVGNSFGAPAIVEDNLIHQLVANGKRMVMMGDDTWVQLFPHHFNISYPFPSFNVKDLHTVDDGCVKNLLPTLYKEDWDVLIAHFLGVDHAGHIFGVDSSPMIEKLEQYNGILKNVVEVLESHSGPGDLHENTMLLVMGDHGQTLNGDHGGGSAEEVETSIFALSLKKPPTSALAAFDKSTCQLDMQGRRICLSSIQQLDFTVTVSALLGLPFPFGSIGHVNSELFALAAGTWNLKRLATHDRQSLSELDEWMQNYVNVLCINSWQVKKYIDVYSSLSLIGFSEKDLLHVSELYAQAQELWSLTPESSVLREKESSSTLLPAIKRQIEAYSAFLASVASLARSNWTEFNLKLMGIGFCVMLFSLFLHASSIKRLDNLCGLHSPSSGDSGNSFGMIFAYIAVLIRACSFLSNSYILEEGRVASFLLATTAMLQLRCAIMKKMMLLEALALVFLVPFLRISIELGQLKQAVSSLFLKMDPSRTLGINGDSQFWMSITQFVPILALMIVAYLLYKSTVCCSSHGILKYVIVGSLSNFVLIAIYWACNDNLLNLPMVPRVIMVNLIPRIIYAVGVFQVLILGIVQLLVRETTVNLEGSTIFKVLAMLSAWSSTIIVISGKQGPLAVLALLIGGWCIIRLMRLERNAENEYSGSSLFYALPVTQWSLLAVCMFFSTGHWCAFDGLRYAAAFVGFDEFNLIRQAILLTIDTFGFSHIFPIFGLPFLVACCCPSRQTKQLFSLRLCQVNFLLENFIYNFNGFRAVITDTVMFQVYLMYGLITAVSVTFTILCVTIQRRHLMVWGLFAPKFVFDVVGLVLTDIMICLSSLYYMV</sequence>
<feature type="transmembrane region" description="Helical" evidence="11">
    <location>
        <begin position="779"/>
        <end position="797"/>
    </location>
</feature>
<keyword evidence="9 11" id="KW-0472">Membrane</keyword>
<organism evidence="12 13">
    <name type="scientific">Olea europaea subsp. europaea</name>
    <dbReference type="NCBI Taxonomy" id="158383"/>
    <lineage>
        <taxon>Eukaryota</taxon>
        <taxon>Viridiplantae</taxon>
        <taxon>Streptophyta</taxon>
        <taxon>Embryophyta</taxon>
        <taxon>Tracheophyta</taxon>
        <taxon>Spermatophyta</taxon>
        <taxon>Magnoliopsida</taxon>
        <taxon>eudicotyledons</taxon>
        <taxon>Gunneridae</taxon>
        <taxon>Pentapetalae</taxon>
        <taxon>asterids</taxon>
        <taxon>lamiids</taxon>
        <taxon>Lamiales</taxon>
        <taxon>Oleaceae</taxon>
        <taxon>Oleeae</taxon>
        <taxon>Olea</taxon>
    </lineage>
</organism>
<keyword evidence="7" id="KW-0256">Endoplasmic reticulum</keyword>
<keyword evidence="6 11" id="KW-0812">Transmembrane</keyword>
<keyword evidence="4" id="KW-0337">GPI-anchor biosynthesis</keyword>
<feature type="transmembrane region" description="Helical" evidence="11">
    <location>
        <begin position="20"/>
        <end position="42"/>
    </location>
</feature>
<evidence type="ECO:0000256" key="2">
    <source>
        <dbReference type="ARBA" id="ARBA00004687"/>
    </source>
</evidence>
<comment type="subcellular location">
    <subcellularLocation>
        <location evidence="1">Endoplasmic reticulum membrane</location>
        <topology evidence="1">Multi-pass membrane protein</topology>
    </subcellularLocation>
</comment>
<dbReference type="Pfam" id="PF01663">
    <property type="entry name" value="Phosphodiest"/>
    <property type="match status" value="1"/>
</dbReference>
<comment type="caution">
    <text evidence="12">The sequence shown here is derived from an EMBL/GenBank/DDBJ whole genome shotgun (WGS) entry which is preliminary data.</text>
</comment>
<reference evidence="12 13" key="1">
    <citation type="submission" date="2019-12" db="EMBL/GenBank/DDBJ databases">
        <authorList>
            <person name="Alioto T."/>
            <person name="Alioto T."/>
            <person name="Gomez Garrido J."/>
        </authorList>
    </citation>
    <scope>NUCLEOTIDE SEQUENCE [LARGE SCALE GENOMIC DNA]</scope>
</reference>
<dbReference type="CDD" id="cd16023">
    <property type="entry name" value="GPI_EPT_3"/>
    <property type="match status" value="1"/>
</dbReference>
<dbReference type="Gramene" id="OE9A089093T4">
    <property type="protein sequence ID" value="OE9A089093C4"/>
    <property type="gene ID" value="OE9A089093"/>
</dbReference>
<comment type="pathway">
    <text evidence="2">Glycolipid biosynthesis; glycosylphosphatidylinositol-anchor biosynthesis.</text>
</comment>
<feature type="transmembrane region" description="Helical" evidence="11">
    <location>
        <begin position="966"/>
        <end position="984"/>
    </location>
</feature>
<feature type="transmembrane region" description="Helical" evidence="11">
    <location>
        <begin position="853"/>
        <end position="881"/>
    </location>
</feature>
<dbReference type="InterPro" id="IPR037675">
    <property type="entry name" value="PIG-O_N"/>
</dbReference>
<feature type="transmembrane region" description="Helical" evidence="11">
    <location>
        <begin position="681"/>
        <end position="700"/>
    </location>
</feature>
<evidence type="ECO:0000256" key="9">
    <source>
        <dbReference type="ARBA" id="ARBA00023136"/>
    </source>
</evidence>
<dbReference type="EMBL" id="CACTIH010005530">
    <property type="protein sequence ID" value="CAA2996619.1"/>
    <property type="molecule type" value="Genomic_DNA"/>
</dbReference>
<gene>
    <name evidence="12" type="ORF">OLEA9_A089093</name>
</gene>
<dbReference type="InterPro" id="IPR039524">
    <property type="entry name" value="PIGO/GPI13"/>
</dbReference>
<dbReference type="PANTHER" id="PTHR23071">
    <property type="entry name" value="PHOSPHATIDYLINOSITOL GLYCAN"/>
    <property type="match status" value="1"/>
</dbReference>
<feature type="transmembrane region" description="Helical" evidence="11">
    <location>
        <begin position="601"/>
        <end position="619"/>
    </location>
</feature>
<evidence type="ECO:0000256" key="1">
    <source>
        <dbReference type="ARBA" id="ARBA00004477"/>
    </source>
</evidence>
<keyword evidence="5 12" id="KW-0808">Transferase</keyword>
<dbReference type="Proteomes" id="UP000594638">
    <property type="component" value="Unassembled WGS sequence"/>
</dbReference>
<keyword evidence="10" id="KW-0325">Glycoprotein</keyword>
<proteinExistence type="inferred from homology"/>
<evidence type="ECO:0000256" key="10">
    <source>
        <dbReference type="ARBA" id="ARBA00023180"/>
    </source>
</evidence>
<feature type="transmembrane region" description="Helical" evidence="11">
    <location>
        <begin position="720"/>
        <end position="743"/>
    </location>
</feature>